<keyword evidence="3" id="KW-1185">Reference proteome</keyword>
<dbReference type="InterPro" id="IPR002545">
    <property type="entry name" value="CheW-lke_dom"/>
</dbReference>
<dbReference type="Gene3D" id="2.40.50.180">
    <property type="entry name" value="CheA-289, Domain 4"/>
    <property type="match status" value="1"/>
</dbReference>
<reference evidence="2 3" key="1">
    <citation type="submission" date="2014-09" db="EMBL/GenBank/DDBJ databases">
        <authorList>
            <person name="McGinnis J.M."/>
            <person name="Wolfgang W.J."/>
        </authorList>
    </citation>
    <scope>NUCLEOTIDE SEQUENCE [LARGE SCALE GENOMIC DNA]</scope>
    <source>
        <strain evidence="2 3">HAMBI 3106</strain>
    </source>
</reference>
<dbReference type="PANTHER" id="PTHR22617">
    <property type="entry name" value="CHEMOTAXIS SENSOR HISTIDINE KINASE-RELATED"/>
    <property type="match status" value="1"/>
</dbReference>
<evidence type="ECO:0000313" key="2">
    <source>
        <dbReference type="EMBL" id="KGJ07726.1"/>
    </source>
</evidence>
<accession>A0A099FBY3</accession>
<dbReference type="CDD" id="cd00732">
    <property type="entry name" value="CheW"/>
    <property type="match status" value="1"/>
</dbReference>
<dbReference type="GO" id="GO:0007165">
    <property type="term" value="P:signal transduction"/>
    <property type="evidence" value="ECO:0007669"/>
    <property type="project" value="InterPro"/>
</dbReference>
<dbReference type="PROSITE" id="PS50851">
    <property type="entry name" value="CHEW"/>
    <property type="match status" value="1"/>
</dbReference>
<feature type="domain" description="CheW-like" evidence="1">
    <location>
        <begin position="11"/>
        <end position="151"/>
    </location>
</feature>
<dbReference type="STRING" id="690417.IC63_07445"/>
<dbReference type="Pfam" id="PF01584">
    <property type="entry name" value="CheW"/>
    <property type="match status" value="1"/>
</dbReference>
<dbReference type="Gene3D" id="2.30.30.40">
    <property type="entry name" value="SH3 Domains"/>
    <property type="match status" value="1"/>
</dbReference>
<dbReference type="SMART" id="SM00260">
    <property type="entry name" value="CheW"/>
    <property type="match status" value="1"/>
</dbReference>
<name>A0A099FBY3_9RHOB</name>
<dbReference type="OrthoDB" id="9794382at2"/>
<comment type="caution">
    <text evidence="2">The sequence shown here is derived from an EMBL/GenBank/DDBJ whole genome shotgun (WGS) entry which is preliminary data.</text>
</comment>
<organism evidence="2 3">
    <name type="scientific">Paracoccus sphaerophysae</name>
    <dbReference type="NCBI Taxonomy" id="690417"/>
    <lineage>
        <taxon>Bacteria</taxon>
        <taxon>Pseudomonadati</taxon>
        <taxon>Pseudomonadota</taxon>
        <taxon>Alphaproteobacteria</taxon>
        <taxon>Rhodobacterales</taxon>
        <taxon>Paracoccaceae</taxon>
        <taxon>Paracoccus</taxon>
    </lineage>
</organism>
<dbReference type="GO" id="GO:0006935">
    <property type="term" value="P:chemotaxis"/>
    <property type="evidence" value="ECO:0007669"/>
    <property type="project" value="InterPro"/>
</dbReference>
<gene>
    <name evidence="2" type="ORF">IC63_07445</name>
</gene>
<dbReference type="SUPFAM" id="SSF50341">
    <property type="entry name" value="CheW-like"/>
    <property type="match status" value="1"/>
</dbReference>
<dbReference type="PANTHER" id="PTHR22617:SF23">
    <property type="entry name" value="CHEMOTAXIS PROTEIN CHEW"/>
    <property type="match status" value="1"/>
</dbReference>
<dbReference type="EMBL" id="JRKS01000017">
    <property type="protein sequence ID" value="KGJ07726.1"/>
    <property type="molecule type" value="Genomic_DNA"/>
</dbReference>
<reference evidence="2 3" key="2">
    <citation type="submission" date="2014-10" db="EMBL/GenBank/DDBJ databases">
        <title>Paracoccus sanguinis sp. nov., isolated from clinical specimens of New York State patients.</title>
        <authorList>
            <person name="Mingle L.A."/>
            <person name="Cole J.A."/>
            <person name="Lapierre P."/>
            <person name="Musser K.A."/>
        </authorList>
    </citation>
    <scope>NUCLEOTIDE SEQUENCE [LARGE SCALE GENOMIC DNA]</scope>
    <source>
        <strain evidence="2 3">HAMBI 3106</strain>
    </source>
</reference>
<evidence type="ECO:0000313" key="3">
    <source>
        <dbReference type="Proteomes" id="UP000029917"/>
    </source>
</evidence>
<proteinExistence type="predicted"/>
<protein>
    <submittedName>
        <fullName evidence="2">Chemotaxis protein CheW</fullName>
    </submittedName>
</protein>
<evidence type="ECO:0000259" key="1">
    <source>
        <dbReference type="PROSITE" id="PS50851"/>
    </source>
</evidence>
<dbReference type="InterPro" id="IPR039315">
    <property type="entry name" value="CheW"/>
</dbReference>
<dbReference type="AlphaFoldDB" id="A0A099FBY3"/>
<sequence>MTENTQNAAQEIELLAFRLGEQEYCVDIMSVREIRGWSRATPLPFSPGHVKGVINLRGTVLPVIDLAVRLGMPPIEGDERNVIIVVSVNGQTAGLLVDAVSDILSVARADLQPPPDLTADKESNCISALTLVDNRLIRMLQLDTVLPTQQNDTAA</sequence>
<dbReference type="GO" id="GO:0005829">
    <property type="term" value="C:cytosol"/>
    <property type="evidence" value="ECO:0007669"/>
    <property type="project" value="TreeGrafter"/>
</dbReference>
<dbReference type="InterPro" id="IPR036061">
    <property type="entry name" value="CheW-like_dom_sf"/>
</dbReference>
<dbReference type="Proteomes" id="UP000029917">
    <property type="component" value="Unassembled WGS sequence"/>
</dbReference>